<dbReference type="Proteomes" id="UP000183028">
    <property type="component" value="Unassembled WGS sequence"/>
</dbReference>
<dbReference type="EMBL" id="FNYK01000086">
    <property type="protein sequence ID" value="SEJ26105.1"/>
    <property type="molecule type" value="Genomic_DNA"/>
</dbReference>
<keyword evidence="2" id="KW-1185">Reference proteome</keyword>
<name>A0A1H6XNH7_9FIRM</name>
<accession>A0A1H6XNH7</accession>
<dbReference type="AlphaFoldDB" id="A0A1H6XNH7"/>
<evidence type="ECO:0000313" key="1">
    <source>
        <dbReference type="EMBL" id="SEJ26105.1"/>
    </source>
</evidence>
<protein>
    <submittedName>
        <fullName evidence="1">Uncharacterized protein</fullName>
    </submittedName>
</protein>
<proteinExistence type="predicted"/>
<reference evidence="2" key="1">
    <citation type="submission" date="2016-10" db="EMBL/GenBank/DDBJ databases">
        <authorList>
            <person name="Varghese N."/>
        </authorList>
    </citation>
    <scope>NUCLEOTIDE SEQUENCE [LARGE SCALE GENOMIC DNA]</scope>
    <source>
        <strain evidence="2">DSM 20406</strain>
    </source>
</reference>
<gene>
    <name evidence="1" type="ORF">SAMN04487834_10867</name>
</gene>
<organism evidence="1 2">
    <name type="scientific">Sharpea azabuensis</name>
    <dbReference type="NCBI Taxonomy" id="322505"/>
    <lineage>
        <taxon>Bacteria</taxon>
        <taxon>Bacillati</taxon>
        <taxon>Bacillota</taxon>
        <taxon>Erysipelotrichia</taxon>
        <taxon>Erysipelotrichales</taxon>
        <taxon>Coprobacillaceae</taxon>
        <taxon>Sharpea</taxon>
    </lineage>
</organism>
<evidence type="ECO:0000313" key="2">
    <source>
        <dbReference type="Proteomes" id="UP000183028"/>
    </source>
</evidence>
<sequence>MFELVDTVEGTNMWGNVSVSFTAQDNSFYLLIPSDNYENIMIAVNIINSKYAFMAMSKNTTAGALCETNYGLSNNTVTIRKAIATNEQKSISFNVYRMN</sequence>
<dbReference type="RefSeq" id="WP_074732812.1">
    <property type="nucleotide sequence ID" value="NZ_FNYK01000086.1"/>
</dbReference>